<dbReference type="PANTHER" id="PTHR47683">
    <property type="entry name" value="PSEUDOURIDINE SYNTHASE FAMILY PROTEIN-RELATED"/>
    <property type="match status" value="1"/>
</dbReference>
<dbReference type="GO" id="GO:0000455">
    <property type="term" value="P:enzyme-directed rRNA pseudouridine synthesis"/>
    <property type="evidence" value="ECO:0007669"/>
    <property type="project" value="UniProtKB-ARBA"/>
</dbReference>
<dbReference type="AlphaFoldDB" id="A0A7W7Y0F5"/>
<dbReference type="Pfam" id="PF01479">
    <property type="entry name" value="S4"/>
    <property type="match status" value="1"/>
</dbReference>
<dbReference type="SUPFAM" id="SSF55174">
    <property type="entry name" value="Alpha-L RNA-binding motif"/>
    <property type="match status" value="1"/>
</dbReference>
<evidence type="ECO:0000256" key="3">
    <source>
        <dbReference type="ARBA" id="ARBA00023235"/>
    </source>
</evidence>
<sequence>MKTPSSLRTAAVARRLGVARVLSKAGLCSRTRAAEWVRAGRVGVNGRIVRDPEHPVVEGRDRVTVDGRPVEAAERVYLLLNKPRGLVTTVADERGRDTVYRCFDGAGLPWIAPVGRLDKASEGLLLFSNDPEWAARIADPDTGPDKTYHVQVDTIPDDALLAALCAGIDDGGEHLAAKSARSLRVGAKNAWLEIVLDEGRNRQIRRLLAAFDIGVLRLVRVGIGSLVLGDLGKGQWRLLHPEEVASLAAGKAGGGGVRRAPRRLPVTGSRPVRDQPG</sequence>
<protein>
    <recommendedName>
        <fullName evidence="7">Pseudouridine synthase</fullName>
        <ecNumber evidence="7">5.4.99.-</ecNumber>
    </recommendedName>
</protein>
<accession>A0A7W7Y0F5</accession>
<dbReference type="PROSITE" id="PS01149">
    <property type="entry name" value="PSI_RSU"/>
    <property type="match status" value="1"/>
</dbReference>
<dbReference type="Gene3D" id="3.30.70.1560">
    <property type="entry name" value="Alpha-L RNA-binding motif"/>
    <property type="match status" value="1"/>
</dbReference>
<evidence type="ECO:0000256" key="7">
    <source>
        <dbReference type="RuleBase" id="RU003887"/>
    </source>
</evidence>
<comment type="catalytic activity">
    <reaction evidence="4">
        <text>uridine(35) in tRNA(Tyr) = pseudouridine(35) in tRNA(Tyr)</text>
        <dbReference type="Rhea" id="RHEA:60556"/>
        <dbReference type="Rhea" id="RHEA-COMP:15607"/>
        <dbReference type="Rhea" id="RHEA-COMP:15608"/>
        <dbReference type="ChEBI" id="CHEBI:65314"/>
        <dbReference type="ChEBI" id="CHEBI:65315"/>
    </reaction>
</comment>
<dbReference type="GO" id="GO:0160138">
    <property type="term" value="F:23S rRNA pseudouridine(2604) synthase activity"/>
    <property type="evidence" value="ECO:0007669"/>
    <property type="project" value="UniProtKB-EC"/>
</dbReference>
<feature type="region of interest" description="Disordered" evidence="8">
    <location>
        <begin position="250"/>
        <end position="277"/>
    </location>
</feature>
<dbReference type="InterPro" id="IPR006145">
    <property type="entry name" value="PsdUridine_synth_RsuA/RluA"/>
</dbReference>
<dbReference type="InterPro" id="IPR002942">
    <property type="entry name" value="S4_RNA-bd"/>
</dbReference>
<dbReference type="InterPro" id="IPR020103">
    <property type="entry name" value="PsdUridine_synth_cat_dom_sf"/>
</dbReference>
<name>A0A7W7Y0F5_9GAMM</name>
<dbReference type="Pfam" id="PF00849">
    <property type="entry name" value="PseudoU_synth_2"/>
    <property type="match status" value="1"/>
</dbReference>
<dbReference type="InterPro" id="IPR020094">
    <property type="entry name" value="TruA/RsuA/RluB/E/F_N"/>
</dbReference>
<dbReference type="EC" id="5.4.99.-" evidence="7"/>
<organism evidence="10 11">
    <name type="scientific">Rehaibacterium terrae</name>
    <dbReference type="NCBI Taxonomy" id="1341696"/>
    <lineage>
        <taxon>Bacteria</taxon>
        <taxon>Pseudomonadati</taxon>
        <taxon>Pseudomonadota</taxon>
        <taxon>Gammaproteobacteria</taxon>
        <taxon>Lysobacterales</taxon>
        <taxon>Lysobacteraceae</taxon>
        <taxon>Rehaibacterium</taxon>
    </lineage>
</organism>
<dbReference type="Gene3D" id="3.10.290.10">
    <property type="entry name" value="RNA-binding S4 domain"/>
    <property type="match status" value="1"/>
</dbReference>
<dbReference type="InterPro" id="IPR018496">
    <property type="entry name" value="PsdUridine_synth_RsuA/RluB_CS"/>
</dbReference>
<keyword evidence="3 7" id="KW-0413">Isomerase</keyword>
<dbReference type="RefSeq" id="WP_409616083.1">
    <property type="nucleotide sequence ID" value="NZ_JACHHX010000011.1"/>
</dbReference>
<proteinExistence type="inferred from homology"/>
<dbReference type="SUPFAM" id="SSF55120">
    <property type="entry name" value="Pseudouridine synthase"/>
    <property type="match status" value="1"/>
</dbReference>
<reference evidence="10 11" key="1">
    <citation type="submission" date="2020-08" db="EMBL/GenBank/DDBJ databases">
        <title>Genomic Encyclopedia of Type Strains, Phase IV (KMG-IV): sequencing the most valuable type-strain genomes for metagenomic binning, comparative biology and taxonomic classification.</title>
        <authorList>
            <person name="Goeker M."/>
        </authorList>
    </citation>
    <scope>NUCLEOTIDE SEQUENCE [LARGE SCALE GENOMIC DNA]</scope>
    <source>
        <strain evidence="10 11">DSM 25897</strain>
    </source>
</reference>
<dbReference type="Proteomes" id="UP000519004">
    <property type="component" value="Unassembled WGS sequence"/>
</dbReference>
<dbReference type="CDD" id="cd02870">
    <property type="entry name" value="PseudoU_synth_RsuA_like"/>
    <property type="match status" value="1"/>
</dbReference>
<evidence type="ECO:0000313" key="11">
    <source>
        <dbReference type="Proteomes" id="UP000519004"/>
    </source>
</evidence>
<evidence type="ECO:0000256" key="5">
    <source>
        <dbReference type="ARBA" id="ARBA00036535"/>
    </source>
</evidence>
<dbReference type="Gene3D" id="3.30.70.580">
    <property type="entry name" value="Pseudouridine synthase I, catalytic domain, N-terminal subdomain"/>
    <property type="match status" value="1"/>
</dbReference>
<dbReference type="InterPro" id="IPR050343">
    <property type="entry name" value="RsuA_PseudoU_synthase"/>
</dbReference>
<evidence type="ECO:0000256" key="8">
    <source>
        <dbReference type="SAM" id="MobiDB-lite"/>
    </source>
</evidence>
<keyword evidence="6" id="KW-0694">RNA-binding</keyword>
<comment type="similarity">
    <text evidence="1 7">Belongs to the pseudouridine synthase RsuA family.</text>
</comment>
<dbReference type="PROSITE" id="PS50889">
    <property type="entry name" value="S4"/>
    <property type="match status" value="1"/>
</dbReference>
<comment type="caution">
    <text evidence="10">The sequence shown here is derived from an EMBL/GenBank/DDBJ whole genome shotgun (WGS) entry which is preliminary data.</text>
</comment>
<evidence type="ECO:0000259" key="9">
    <source>
        <dbReference type="SMART" id="SM00363"/>
    </source>
</evidence>
<dbReference type="InterPro" id="IPR000748">
    <property type="entry name" value="PsdUridine_synth_RsuA/RluB/E/F"/>
</dbReference>
<dbReference type="InterPro" id="IPR036986">
    <property type="entry name" value="S4_RNA-bd_sf"/>
</dbReference>
<evidence type="ECO:0000256" key="1">
    <source>
        <dbReference type="ARBA" id="ARBA00008348"/>
    </source>
</evidence>
<dbReference type="PANTHER" id="PTHR47683:SF2">
    <property type="entry name" value="RNA-BINDING S4 DOMAIN-CONTAINING PROTEIN"/>
    <property type="match status" value="1"/>
</dbReference>
<comment type="catalytic activity">
    <reaction evidence="5">
        <text>uridine(2604) in 23S rRNA = pseudouridine(2604) in 23S rRNA</text>
        <dbReference type="Rhea" id="RHEA:38875"/>
        <dbReference type="Rhea" id="RHEA-COMP:10093"/>
        <dbReference type="Rhea" id="RHEA-COMP:10094"/>
        <dbReference type="ChEBI" id="CHEBI:65314"/>
        <dbReference type="ChEBI" id="CHEBI:65315"/>
        <dbReference type="EC" id="5.4.99.21"/>
    </reaction>
</comment>
<feature type="domain" description="RNA-binding S4" evidence="9">
    <location>
        <begin position="16"/>
        <end position="74"/>
    </location>
</feature>
<evidence type="ECO:0000313" key="10">
    <source>
        <dbReference type="EMBL" id="MBB5015824.1"/>
    </source>
</evidence>
<evidence type="ECO:0000256" key="6">
    <source>
        <dbReference type="PROSITE-ProRule" id="PRU00182"/>
    </source>
</evidence>
<dbReference type="GO" id="GO:0003723">
    <property type="term" value="F:RNA binding"/>
    <property type="evidence" value="ECO:0007669"/>
    <property type="project" value="UniProtKB-KW"/>
</dbReference>
<keyword evidence="11" id="KW-1185">Reference proteome</keyword>
<keyword evidence="2" id="KW-0698">rRNA processing</keyword>
<gene>
    <name evidence="10" type="ORF">HNQ58_001734</name>
</gene>
<dbReference type="EMBL" id="JACHHX010000011">
    <property type="protein sequence ID" value="MBB5015824.1"/>
    <property type="molecule type" value="Genomic_DNA"/>
</dbReference>
<dbReference type="NCBIfam" id="TIGR00093">
    <property type="entry name" value="pseudouridine synthase"/>
    <property type="match status" value="1"/>
</dbReference>
<dbReference type="CDD" id="cd00165">
    <property type="entry name" value="S4"/>
    <property type="match status" value="1"/>
</dbReference>
<dbReference type="SMART" id="SM00363">
    <property type="entry name" value="S4"/>
    <property type="match status" value="1"/>
</dbReference>
<dbReference type="InterPro" id="IPR042092">
    <property type="entry name" value="PsdUridine_s_RsuA/RluB/E/F_cat"/>
</dbReference>
<evidence type="ECO:0000256" key="2">
    <source>
        <dbReference type="ARBA" id="ARBA00022552"/>
    </source>
</evidence>
<evidence type="ECO:0000256" key="4">
    <source>
        <dbReference type="ARBA" id="ARBA00036390"/>
    </source>
</evidence>